<name>A0A0D0EZI2_9SPHI</name>
<evidence type="ECO:0000313" key="2">
    <source>
        <dbReference type="EMBL" id="KIO74768.1"/>
    </source>
</evidence>
<sequence>MEKVIDLKSQWEVFKTENPKIRIRDAAKQLDTTEAELLATAVGDTVIRLESDFQEILKTVESLGKVMALTRNDYCVHERKGVYKNVTFSGPMGLAVNPDIDLRLFMMQWASAFAVDENGRKSLQFFGKDGAAIHKIYLTETSEVEAYEALVSKFTAASQNEALVINKDKKVVTEKPDAEIDAAGFKETWLTLQDTHDFHGMLRKFGVTRTQGLRLAPQGHAVTITKESLKAVIEKAAETDLEIMVFTGSAGCIQIHTGLVKKLLQTGPWFNVLDPDFNMHLREDAIDSVWLVKKPTADGIVTSIEVFDQSGEIIVQFFGKRKPGIPENEHWRLMVNEIAVIAE</sequence>
<dbReference type="GO" id="GO:0006826">
    <property type="term" value="P:iron ion transport"/>
    <property type="evidence" value="ECO:0007669"/>
    <property type="project" value="InterPro"/>
</dbReference>
<dbReference type="AlphaFoldDB" id="A0A0D0EZI2"/>
<organism evidence="2 3">
    <name type="scientific">Pedobacter lusitanus</name>
    <dbReference type="NCBI Taxonomy" id="1503925"/>
    <lineage>
        <taxon>Bacteria</taxon>
        <taxon>Pseudomonadati</taxon>
        <taxon>Bacteroidota</taxon>
        <taxon>Sphingobacteriia</taxon>
        <taxon>Sphingobacteriales</taxon>
        <taxon>Sphingobacteriaceae</taxon>
        <taxon>Pedobacter</taxon>
    </lineage>
</organism>
<gene>
    <name evidence="2" type="ORF">TH53_24550</name>
</gene>
<proteinExistence type="predicted"/>
<dbReference type="OrthoDB" id="316630at2"/>
<dbReference type="EMBL" id="JXRA01000137">
    <property type="protein sequence ID" value="KIO74768.1"/>
    <property type="molecule type" value="Genomic_DNA"/>
</dbReference>
<dbReference type="SUPFAM" id="SSF144064">
    <property type="entry name" value="Heme iron utilization protein-like"/>
    <property type="match status" value="1"/>
</dbReference>
<comment type="caution">
    <text evidence="2">The sequence shown here is derived from an EMBL/GenBank/DDBJ whole genome shotgun (WGS) entry which is preliminary data.</text>
</comment>
<evidence type="ECO:0000259" key="1">
    <source>
        <dbReference type="Pfam" id="PF05171"/>
    </source>
</evidence>
<keyword evidence="3" id="KW-1185">Reference proteome</keyword>
<dbReference type="RefSeq" id="WP_041886751.1">
    <property type="nucleotide sequence ID" value="NZ_CP157278.1"/>
</dbReference>
<dbReference type="Proteomes" id="UP000032049">
    <property type="component" value="Unassembled WGS sequence"/>
</dbReference>
<dbReference type="CDD" id="cd16830">
    <property type="entry name" value="HemS-like_N"/>
    <property type="match status" value="1"/>
</dbReference>
<dbReference type="Pfam" id="PF05171">
    <property type="entry name" value="HemS"/>
    <property type="match status" value="2"/>
</dbReference>
<dbReference type="CDD" id="cd16831">
    <property type="entry name" value="HemS-like_C"/>
    <property type="match status" value="1"/>
</dbReference>
<reference evidence="2 3" key="1">
    <citation type="submission" date="2015-01" db="EMBL/GenBank/DDBJ databases">
        <title>Draft genome sequence of Pedobacter sp. NL19 isolated from sludge of an effluent treatment pond in an abandoned uranium mine.</title>
        <authorList>
            <person name="Santos T."/>
            <person name="Caetano T."/>
            <person name="Covas C."/>
            <person name="Cruz A."/>
            <person name="Mendo S."/>
        </authorList>
    </citation>
    <scope>NUCLEOTIDE SEQUENCE [LARGE SCALE GENOMIC DNA]</scope>
    <source>
        <strain evidence="2 3">NL19</strain>
    </source>
</reference>
<evidence type="ECO:0000313" key="3">
    <source>
        <dbReference type="Proteomes" id="UP000032049"/>
    </source>
</evidence>
<accession>A0A0D0EZI2</accession>
<protein>
    <submittedName>
        <fullName evidence="2">Heme ABC transporter</fullName>
    </submittedName>
</protein>
<feature type="domain" description="Haemin-degrading HemS/ChuX" evidence="1">
    <location>
        <begin position="33"/>
        <end position="154"/>
    </location>
</feature>
<dbReference type="STRING" id="1503925.TH53_24550"/>
<feature type="domain" description="Haemin-degrading HemS/ChuX" evidence="1">
    <location>
        <begin position="206"/>
        <end position="337"/>
    </location>
</feature>
<dbReference type="InterPro" id="IPR007845">
    <property type="entry name" value="HemS/ChuX_dom"/>
</dbReference>
<dbReference type="InterPro" id="IPR053733">
    <property type="entry name" value="Heme_Transport_Util_sf"/>
</dbReference>
<dbReference type="Gene3D" id="3.40.1570.10">
    <property type="entry name" value="HemS/ChuS/ChuX like domains"/>
    <property type="match status" value="2"/>
</dbReference>